<dbReference type="OrthoDB" id="10316119at2759"/>
<sequence>TCLSSGILGLFLTERRVGTLRLRRLLDKGVFLHLFLSGILVLVAVDERTNVSSCIFCSLGPNPSRPAFFGDDLLMLNDVVPWWPFSCDGFDLAEILTGAGEEAELVDDVISNGLEI</sequence>
<evidence type="ECO:0000313" key="1">
    <source>
        <dbReference type="EMBL" id="PON88072.1"/>
    </source>
</evidence>
<proteinExistence type="predicted"/>
<dbReference type="InParanoid" id="A0A2P5ERC9"/>
<keyword evidence="2" id="KW-1185">Reference proteome</keyword>
<reference evidence="2" key="1">
    <citation type="submission" date="2016-06" db="EMBL/GenBank/DDBJ databases">
        <title>Parallel loss of symbiosis genes in relatives of nitrogen-fixing non-legume Parasponia.</title>
        <authorList>
            <person name="Van Velzen R."/>
            <person name="Holmer R."/>
            <person name="Bu F."/>
            <person name="Rutten L."/>
            <person name="Van Zeijl A."/>
            <person name="Liu W."/>
            <person name="Santuari L."/>
            <person name="Cao Q."/>
            <person name="Sharma T."/>
            <person name="Shen D."/>
            <person name="Roswanjaya Y."/>
            <person name="Wardhani T."/>
            <person name="Kalhor M.S."/>
            <person name="Jansen J."/>
            <person name="Van den Hoogen J."/>
            <person name="Gungor B."/>
            <person name="Hartog M."/>
            <person name="Hontelez J."/>
            <person name="Verver J."/>
            <person name="Yang W.-C."/>
            <person name="Schijlen E."/>
            <person name="Repin R."/>
            <person name="Schilthuizen M."/>
            <person name="Schranz E."/>
            <person name="Heidstra R."/>
            <person name="Miyata K."/>
            <person name="Fedorova E."/>
            <person name="Kohlen W."/>
            <person name="Bisseling T."/>
            <person name="Smit S."/>
            <person name="Geurts R."/>
        </authorList>
    </citation>
    <scope>NUCLEOTIDE SEQUENCE [LARGE SCALE GENOMIC DNA]</scope>
    <source>
        <strain evidence="2">cv. RG33-2</strain>
    </source>
</reference>
<accession>A0A2P5ERC9</accession>
<evidence type="ECO:0000313" key="2">
    <source>
        <dbReference type="Proteomes" id="UP000237000"/>
    </source>
</evidence>
<name>A0A2P5ERC9_TREOI</name>
<dbReference type="EMBL" id="JXTC01000109">
    <property type="protein sequence ID" value="PON88072.1"/>
    <property type="molecule type" value="Genomic_DNA"/>
</dbReference>
<comment type="caution">
    <text evidence="1">The sequence shown here is derived from an EMBL/GenBank/DDBJ whole genome shotgun (WGS) entry which is preliminary data.</text>
</comment>
<organism evidence="1 2">
    <name type="scientific">Trema orientale</name>
    <name type="common">Charcoal tree</name>
    <name type="synonym">Celtis orientalis</name>
    <dbReference type="NCBI Taxonomy" id="63057"/>
    <lineage>
        <taxon>Eukaryota</taxon>
        <taxon>Viridiplantae</taxon>
        <taxon>Streptophyta</taxon>
        <taxon>Embryophyta</taxon>
        <taxon>Tracheophyta</taxon>
        <taxon>Spermatophyta</taxon>
        <taxon>Magnoliopsida</taxon>
        <taxon>eudicotyledons</taxon>
        <taxon>Gunneridae</taxon>
        <taxon>Pentapetalae</taxon>
        <taxon>rosids</taxon>
        <taxon>fabids</taxon>
        <taxon>Rosales</taxon>
        <taxon>Cannabaceae</taxon>
        <taxon>Trema</taxon>
    </lineage>
</organism>
<gene>
    <name evidence="1" type="ORF">TorRG33x02_160980</name>
</gene>
<dbReference type="AlphaFoldDB" id="A0A2P5ERC9"/>
<dbReference type="Proteomes" id="UP000237000">
    <property type="component" value="Unassembled WGS sequence"/>
</dbReference>
<feature type="non-terminal residue" evidence="1">
    <location>
        <position position="1"/>
    </location>
</feature>
<protein>
    <submittedName>
        <fullName evidence="1">Uncharacterized protein</fullName>
    </submittedName>
</protein>